<accession>A0ABX0Y5B5</accession>
<reference evidence="1 2" key="1">
    <citation type="submission" date="2020-03" db="EMBL/GenBank/DDBJ databases">
        <title>WGS of the type strain of Planosporangium spp.</title>
        <authorList>
            <person name="Thawai C."/>
        </authorList>
    </citation>
    <scope>NUCLEOTIDE SEQUENCE [LARGE SCALE GENOMIC DNA]</scope>
    <source>
        <strain evidence="1 2">TBRC 5610</strain>
    </source>
</reference>
<evidence type="ECO:0000313" key="2">
    <source>
        <dbReference type="Proteomes" id="UP000722989"/>
    </source>
</evidence>
<comment type="caution">
    <text evidence="1">The sequence shown here is derived from an EMBL/GenBank/DDBJ whole genome shotgun (WGS) entry which is preliminary data.</text>
</comment>
<gene>
    <name evidence="1" type="ORF">HC031_28345</name>
</gene>
<organism evidence="1 2">
    <name type="scientific">Planosporangium thailandense</name>
    <dbReference type="NCBI Taxonomy" id="765197"/>
    <lineage>
        <taxon>Bacteria</taxon>
        <taxon>Bacillati</taxon>
        <taxon>Actinomycetota</taxon>
        <taxon>Actinomycetes</taxon>
        <taxon>Micromonosporales</taxon>
        <taxon>Micromonosporaceae</taxon>
        <taxon>Planosporangium</taxon>
    </lineage>
</organism>
<dbReference type="RefSeq" id="WP_167928516.1">
    <property type="nucleotide sequence ID" value="NZ_JAATVY010000033.1"/>
</dbReference>
<dbReference type="Pfam" id="PF21863">
    <property type="entry name" value="HTH_67"/>
    <property type="match status" value="1"/>
</dbReference>
<evidence type="ECO:0000313" key="1">
    <source>
        <dbReference type="EMBL" id="NJC73607.1"/>
    </source>
</evidence>
<sequence>MNVARRMWTLYEPVHAITYFTPEPLAAFQAAGLRGFWRGYFAGRAAPLGPVDAGPVVASFYNFAPAMVERALPDVWQRATPEAVLRARADGATAALARLLADQPAGAIAEAAELLADAARRVEPAGRVLGAANAALPVPDEPLTRLWQAATTLREHRGDGHVAALVAAGVGPCEVLVWRSAYDMSREVLQPIRGWTDAEWDDAARRLTERGWLDAEGRPTDTALAAHRDIEAATDRAAAGPWESVDVERLSDLLTPIAATCRAALPAETPIGLPRHDRAA</sequence>
<name>A0ABX0Y5B5_9ACTN</name>
<dbReference type="NCBIfam" id="NF047719">
    <property type="entry name" value="SCO6745_fam_HTH"/>
    <property type="match status" value="1"/>
</dbReference>
<dbReference type="Proteomes" id="UP000722989">
    <property type="component" value="Unassembled WGS sequence"/>
</dbReference>
<proteinExistence type="predicted"/>
<protein>
    <recommendedName>
        <fullName evidence="3">SalK</fullName>
    </recommendedName>
</protein>
<evidence type="ECO:0008006" key="3">
    <source>
        <dbReference type="Google" id="ProtNLM"/>
    </source>
</evidence>
<dbReference type="EMBL" id="JAATVY010000033">
    <property type="protein sequence ID" value="NJC73607.1"/>
    <property type="molecule type" value="Genomic_DNA"/>
</dbReference>
<dbReference type="InterPro" id="IPR054058">
    <property type="entry name" value="HTH_67"/>
</dbReference>
<keyword evidence="2" id="KW-1185">Reference proteome</keyword>